<feature type="transmembrane region" description="Helical" evidence="7">
    <location>
        <begin position="171"/>
        <end position="195"/>
    </location>
</feature>
<protein>
    <submittedName>
        <fullName evidence="8">Membrane protein</fullName>
    </submittedName>
</protein>
<feature type="transmembrane region" description="Helical" evidence="7">
    <location>
        <begin position="128"/>
        <end position="150"/>
    </location>
</feature>
<proteinExistence type="predicted"/>
<keyword evidence="4 7" id="KW-1133">Transmembrane helix</keyword>
<sequence length="378" mass="39372">MRRRRDDEPSTDAPGSVEAGPQGDARARPATAVRATGARVAAARPVRVVGRYVAAKGPLLAAGLTYQALFALFAGLWVGFSVAGFVVSGDEALSDQLVVFIRSAVPGLIQDESGAGVVDPEALLDASVFGWTGAIALVGLLFSSIALFGSMRDSVRTIFRAASPATPLVRLLLRDLALALAFGAAVVVSAALSLLSTSAVRWVLHLLDLSTTSPTAVVLLRVTALLLVFAFDAAVLAALFRVLAGLHIPGRRLLVGSSIGAAGFVLLTVVGATLLRATGNNPLLASFAAIIGLLIVIDLLCQVLLLAASWIAVGMDDIGVLADPHQEAERLRLLEEERIAQEARVATRSGRLVEAVRGVVHRLPRPSRGRGTGDGGRR</sequence>
<evidence type="ECO:0000313" key="8">
    <source>
        <dbReference type="EMBL" id="MBA8812240.1"/>
    </source>
</evidence>
<accession>A0A7W3JG59</accession>
<dbReference type="InterPro" id="IPR017039">
    <property type="entry name" value="Virul_fac_BrkB"/>
</dbReference>
<gene>
    <name evidence="8" type="ORF">FB463_000464</name>
</gene>
<keyword evidence="2" id="KW-1003">Cell membrane</keyword>
<reference evidence="8 9" key="1">
    <citation type="submission" date="2020-07" db="EMBL/GenBank/DDBJ databases">
        <title>Sequencing the genomes of 1000 actinobacteria strains.</title>
        <authorList>
            <person name="Klenk H.-P."/>
        </authorList>
    </citation>
    <scope>NUCLEOTIDE SEQUENCE [LARGE SCALE GENOMIC DNA]</scope>
    <source>
        <strain evidence="8 9">DSM 10309</strain>
    </source>
</reference>
<dbReference type="RefSeq" id="WP_146854584.1">
    <property type="nucleotide sequence ID" value="NZ_BAAAHR010000002.1"/>
</dbReference>
<organism evidence="8 9">
    <name type="scientific">Frigoribacterium faeni</name>
    <dbReference type="NCBI Taxonomy" id="145483"/>
    <lineage>
        <taxon>Bacteria</taxon>
        <taxon>Bacillati</taxon>
        <taxon>Actinomycetota</taxon>
        <taxon>Actinomycetes</taxon>
        <taxon>Micrococcales</taxon>
        <taxon>Microbacteriaceae</taxon>
        <taxon>Frigoribacterium</taxon>
    </lineage>
</organism>
<dbReference type="Pfam" id="PF03631">
    <property type="entry name" value="Virul_fac_BrkB"/>
    <property type="match status" value="1"/>
</dbReference>
<comment type="caution">
    <text evidence="8">The sequence shown here is derived from an EMBL/GenBank/DDBJ whole genome shotgun (WGS) entry which is preliminary data.</text>
</comment>
<dbReference type="PANTHER" id="PTHR30213:SF1">
    <property type="entry name" value="INNER MEMBRANE PROTEIN YHJD"/>
    <property type="match status" value="1"/>
</dbReference>
<feature type="transmembrane region" description="Helical" evidence="7">
    <location>
        <begin position="287"/>
        <end position="313"/>
    </location>
</feature>
<dbReference type="EMBL" id="JACGWW010000001">
    <property type="protein sequence ID" value="MBA8812240.1"/>
    <property type="molecule type" value="Genomic_DNA"/>
</dbReference>
<dbReference type="OrthoDB" id="3229302at2"/>
<keyword evidence="3 7" id="KW-0812">Transmembrane</keyword>
<name>A0A7W3JG59_9MICO</name>
<evidence type="ECO:0000256" key="3">
    <source>
        <dbReference type="ARBA" id="ARBA00022692"/>
    </source>
</evidence>
<evidence type="ECO:0000256" key="5">
    <source>
        <dbReference type="ARBA" id="ARBA00023136"/>
    </source>
</evidence>
<dbReference type="PANTHER" id="PTHR30213">
    <property type="entry name" value="INNER MEMBRANE PROTEIN YHJD"/>
    <property type="match status" value="1"/>
</dbReference>
<keyword evidence="5 7" id="KW-0472">Membrane</keyword>
<evidence type="ECO:0000256" key="2">
    <source>
        <dbReference type="ARBA" id="ARBA00022475"/>
    </source>
</evidence>
<feature type="transmembrane region" description="Helical" evidence="7">
    <location>
        <begin position="252"/>
        <end position="275"/>
    </location>
</feature>
<evidence type="ECO:0000256" key="6">
    <source>
        <dbReference type="SAM" id="MobiDB-lite"/>
    </source>
</evidence>
<comment type="subcellular location">
    <subcellularLocation>
        <location evidence="1">Cell membrane</location>
        <topology evidence="1">Multi-pass membrane protein</topology>
    </subcellularLocation>
</comment>
<feature type="transmembrane region" description="Helical" evidence="7">
    <location>
        <begin position="68"/>
        <end position="87"/>
    </location>
</feature>
<feature type="transmembrane region" description="Helical" evidence="7">
    <location>
        <begin position="215"/>
        <end position="240"/>
    </location>
</feature>
<dbReference type="Proteomes" id="UP000522688">
    <property type="component" value="Unassembled WGS sequence"/>
</dbReference>
<evidence type="ECO:0000256" key="1">
    <source>
        <dbReference type="ARBA" id="ARBA00004651"/>
    </source>
</evidence>
<evidence type="ECO:0000256" key="4">
    <source>
        <dbReference type="ARBA" id="ARBA00022989"/>
    </source>
</evidence>
<dbReference type="AlphaFoldDB" id="A0A7W3JG59"/>
<feature type="region of interest" description="Disordered" evidence="6">
    <location>
        <begin position="1"/>
        <end position="29"/>
    </location>
</feature>
<evidence type="ECO:0000256" key="7">
    <source>
        <dbReference type="SAM" id="Phobius"/>
    </source>
</evidence>
<dbReference type="GO" id="GO:0005886">
    <property type="term" value="C:plasma membrane"/>
    <property type="evidence" value="ECO:0007669"/>
    <property type="project" value="UniProtKB-SubCell"/>
</dbReference>
<evidence type="ECO:0000313" key="9">
    <source>
        <dbReference type="Proteomes" id="UP000522688"/>
    </source>
</evidence>